<dbReference type="Pfam" id="PF05168">
    <property type="entry name" value="HEPN"/>
    <property type="match status" value="1"/>
</dbReference>
<keyword evidence="3" id="KW-1185">Reference proteome</keyword>
<evidence type="ECO:0000313" key="2">
    <source>
        <dbReference type="EMBL" id="MEA5405562.1"/>
    </source>
</evidence>
<dbReference type="Proteomes" id="UP001303899">
    <property type="component" value="Unassembled WGS sequence"/>
</dbReference>
<reference evidence="2 3" key="1">
    <citation type="submission" date="2023-12" db="EMBL/GenBank/DDBJ databases">
        <title>Novel species of the genus Arcicella isolated from rivers.</title>
        <authorList>
            <person name="Lu H."/>
        </authorList>
    </citation>
    <scope>NUCLEOTIDE SEQUENCE [LARGE SCALE GENOMIC DNA]</scope>
    <source>
        <strain evidence="2 3">DC2W</strain>
    </source>
</reference>
<organism evidence="2 3">
    <name type="scientific">Arcicella gelida</name>
    <dbReference type="NCBI Taxonomy" id="2984195"/>
    <lineage>
        <taxon>Bacteria</taxon>
        <taxon>Pseudomonadati</taxon>
        <taxon>Bacteroidota</taxon>
        <taxon>Cytophagia</taxon>
        <taxon>Cytophagales</taxon>
        <taxon>Flectobacillaceae</taxon>
        <taxon>Arcicella</taxon>
    </lineage>
</organism>
<evidence type="ECO:0000313" key="3">
    <source>
        <dbReference type="Proteomes" id="UP001303899"/>
    </source>
</evidence>
<dbReference type="EMBL" id="JAYGIL010000038">
    <property type="protein sequence ID" value="MEA5405562.1"/>
    <property type="molecule type" value="Genomic_DNA"/>
</dbReference>
<sequence length="148" mass="17423">MIPKLHLKEIALKKLDASKLLCESAKYDASLYLIGYSIELALKYKICKIFQFEEGFPETKNEFEMYISVSDSTLGKEIVNIKEIRNHNLQKLLFYSGQDYIVKLELLEEWTNISYWSPELRYKLNLGDKEFNETIIISVEKILNLIFK</sequence>
<protein>
    <submittedName>
        <fullName evidence="2">HEPN domain-containing protein</fullName>
    </submittedName>
</protein>
<evidence type="ECO:0000259" key="1">
    <source>
        <dbReference type="Pfam" id="PF05168"/>
    </source>
</evidence>
<dbReference type="RefSeq" id="WP_323698964.1">
    <property type="nucleotide sequence ID" value="NZ_JAYGIL010000038.1"/>
</dbReference>
<dbReference type="InterPro" id="IPR007842">
    <property type="entry name" value="HEPN_dom"/>
</dbReference>
<name>A0ABU5SAQ4_9BACT</name>
<proteinExistence type="predicted"/>
<comment type="caution">
    <text evidence="2">The sequence shown here is derived from an EMBL/GenBank/DDBJ whole genome shotgun (WGS) entry which is preliminary data.</text>
</comment>
<feature type="domain" description="HEPN" evidence="1">
    <location>
        <begin position="7"/>
        <end position="50"/>
    </location>
</feature>
<accession>A0ABU5SAQ4</accession>
<gene>
    <name evidence="2" type="ORF">VB776_21660</name>
</gene>